<accession>A0A8H3GDE4</accession>
<dbReference type="AlphaFoldDB" id="A0A8H3GDE4"/>
<gene>
    <name evidence="2" type="ORF">HETSPECPRED_001019</name>
</gene>
<proteinExistence type="predicted"/>
<feature type="compositionally biased region" description="Acidic residues" evidence="1">
    <location>
        <begin position="136"/>
        <end position="177"/>
    </location>
</feature>
<comment type="caution">
    <text evidence="2">The sequence shown here is derived from an EMBL/GenBank/DDBJ whole genome shotgun (WGS) entry which is preliminary data.</text>
</comment>
<keyword evidence="3" id="KW-1185">Reference proteome</keyword>
<dbReference type="Proteomes" id="UP000664521">
    <property type="component" value="Unassembled WGS sequence"/>
</dbReference>
<evidence type="ECO:0000313" key="3">
    <source>
        <dbReference type="Proteomes" id="UP000664521"/>
    </source>
</evidence>
<evidence type="ECO:0000313" key="2">
    <source>
        <dbReference type="EMBL" id="CAF9938286.1"/>
    </source>
</evidence>
<evidence type="ECO:0000256" key="1">
    <source>
        <dbReference type="SAM" id="MobiDB-lite"/>
    </source>
</evidence>
<organism evidence="2 3">
    <name type="scientific">Heterodermia speciosa</name>
    <dbReference type="NCBI Taxonomy" id="116794"/>
    <lineage>
        <taxon>Eukaryota</taxon>
        <taxon>Fungi</taxon>
        <taxon>Dikarya</taxon>
        <taxon>Ascomycota</taxon>
        <taxon>Pezizomycotina</taxon>
        <taxon>Lecanoromycetes</taxon>
        <taxon>OSLEUM clade</taxon>
        <taxon>Lecanoromycetidae</taxon>
        <taxon>Caliciales</taxon>
        <taxon>Physciaceae</taxon>
        <taxon>Heterodermia</taxon>
    </lineage>
</organism>
<sequence>MTIRFQITNGPFPAKISHLNKGEQDEYDKTYEKRQAIHKKQVAPSDDEDAQKNIGKCKDFYKTSAAKDLALYNNGRILNTLLLRSQERIEHGLPIPPTMISAETEHRNAKADRAAKKAATDIEKAADALLRAAMGSEDEAEEEDAEEAEEKDIEDVDEEAEKEEIEDVDEEGDEDGQ</sequence>
<name>A0A8H3GDE4_9LECA</name>
<feature type="region of interest" description="Disordered" evidence="1">
    <location>
        <begin position="128"/>
        <end position="177"/>
    </location>
</feature>
<protein>
    <submittedName>
        <fullName evidence="2">Uncharacterized protein</fullName>
    </submittedName>
</protein>
<reference evidence="2" key="1">
    <citation type="submission" date="2021-03" db="EMBL/GenBank/DDBJ databases">
        <authorList>
            <person name="Tagirdzhanova G."/>
        </authorList>
    </citation>
    <scope>NUCLEOTIDE SEQUENCE</scope>
</reference>
<dbReference type="EMBL" id="CAJPDS010000111">
    <property type="protein sequence ID" value="CAF9938286.1"/>
    <property type="molecule type" value="Genomic_DNA"/>
</dbReference>